<dbReference type="Pfam" id="PF00155">
    <property type="entry name" value="Aminotran_1_2"/>
    <property type="match status" value="1"/>
</dbReference>
<evidence type="ECO:0000256" key="9">
    <source>
        <dbReference type="RuleBase" id="RU003693"/>
    </source>
</evidence>
<evidence type="ECO:0000256" key="4">
    <source>
        <dbReference type="ARBA" id="ARBA00022576"/>
    </source>
</evidence>
<comment type="cofactor">
    <cofactor evidence="1 9">
        <name>pyridoxal 5'-phosphate</name>
        <dbReference type="ChEBI" id="CHEBI:597326"/>
    </cofactor>
</comment>
<proteinExistence type="inferred from homology"/>
<dbReference type="InterPro" id="IPR015421">
    <property type="entry name" value="PyrdxlP-dep_Trfase_major"/>
</dbReference>
<keyword evidence="12" id="KW-1185">Reference proteome</keyword>
<comment type="catalytic activity">
    <reaction evidence="8">
        <text>L-histidinol phosphate + 2-oxoglutarate = 3-(imidazol-4-yl)-2-oxopropyl phosphate + L-glutamate</text>
        <dbReference type="Rhea" id="RHEA:23744"/>
        <dbReference type="ChEBI" id="CHEBI:16810"/>
        <dbReference type="ChEBI" id="CHEBI:29985"/>
        <dbReference type="ChEBI" id="CHEBI:57766"/>
        <dbReference type="ChEBI" id="CHEBI:57980"/>
        <dbReference type="EC" id="2.6.1.9"/>
    </reaction>
</comment>
<keyword evidence="7" id="KW-0028">Amino-acid biosynthesis</keyword>
<evidence type="ECO:0000313" key="11">
    <source>
        <dbReference type="EMBL" id="MBN2910557.1"/>
    </source>
</evidence>
<evidence type="ECO:0000256" key="7">
    <source>
        <dbReference type="ARBA" id="ARBA00023102"/>
    </source>
</evidence>
<evidence type="ECO:0000256" key="1">
    <source>
        <dbReference type="ARBA" id="ARBA00001933"/>
    </source>
</evidence>
<dbReference type="Gene3D" id="3.40.640.10">
    <property type="entry name" value="Type I PLP-dependent aspartate aminotransferase-like (Major domain)"/>
    <property type="match status" value="1"/>
</dbReference>
<organism evidence="11 12">
    <name type="scientific">Polycladomyces zharkentensis</name>
    <dbReference type="NCBI Taxonomy" id="2807616"/>
    <lineage>
        <taxon>Bacteria</taxon>
        <taxon>Bacillati</taxon>
        <taxon>Bacillota</taxon>
        <taxon>Bacilli</taxon>
        <taxon>Bacillales</taxon>
        <taxon>Thermoactinomycetaceae</taxon>
        <taxon>Polycladomyces</taxon>
    </lineage>
</organism>
<protein>
    <recommendedName>
        <fullName evidence="3">histidinol-phosphate transaminase</fullName>
        <ecNumber evidence="3">2.6.1.9</ecNumber>
    </recommendedName>
</protein>
<dbReference type="PANTHER" id="PTHR43643">
    <property type="entry name" value="HISTIDINOL-PHOSPHATE AMINOTRANSFERASE 2"/>
    <property type="match status" value="1"/>
</dbReference>
<dbReference type="SUPFAM" id="SSF53383">
    <property type="entry name" value="PLP-dependent transferases"/>
    <property type="match status" value="1"/>
</dbReference>
<evidence type="ECO:0000256" key="5">
    <source>
        <dbReference type="ARBA" id="ARBA00022679"/>
    </source>
</evidence>
<dbReference type="InterPro" id="IPR004839">
    <property type="entry name" value="Aminotransferase_I/II_large"/>
</dbReference>
<dbReference type="EMBL" id="JAFHAP010000013">
    <property type="protein sequence ID" value="MBN2910557.1"/>
    <property type="molecule type" value="Genomic_DNA"/>
</dbReference>
<evidence type="ECO:0000256" key="8">
    <source>
        <dbReference type="ARBA" id="ARBA00047481"/>
    </source>
</evidence>
<name>A0ABS2WM19_9BACL</name>
<evidence type="ECO:0000313" key="12">
    <source>
        <dbReference type="Proteomes" id="UP001177120"/>
    </source>
</evidence>
<comment type="similarity">
    <text evidence="9">Belongs to the class-II pyridoxal-phosphate-dependent aminotransferase family.</text>
</comment>
<dbReference type="InterPro" id="IPR050106">
    <property type="entry name" value="HistidinolP_aminotransfase"/>
</dbReference>
<gene>
    <name evidence="11" type="ORF">JQC72_13705</name>
</gene>
<keyword evidence="7" id="KW-0368">Histidine biosynthesis</keyword>
<dbReference type="Proteomes" id="UP001177120">
    <property type="component" value="Unassembled WGS sequence"/>
</dbReference>
<comment type="caution">
    <text evidence="11">The sequence shown here is derived from an EMBL/GenBank/DDBJ whole genome shotgun (WGS) entry which is preliminary data.</text>
</comment>
<comment type="pathway">
    <text evidence="2">Amino-acid biosynthesis; L-histidine biosynthesis; L-histidine from 5-phospho-alpha-D-ribose 1-diphosphate: step 7/9.</text>
</comment>
<dbReference type="GO" id="GO:0008483">
    <property type="term" value="F:transaminase activity"/>
    <property type="evidence" value="ECO:0007669"/>
    <property type="project" value="UniProtKB-KW"/>
</dbReference>
<keyword evidence="4 11" id="KW-0032">Aminotransferase</keyword>
<dbReference type="PANTHER" id="PTHR43643:SF3">
    <property type="entry name" value="HISTIDINOL-PHOSPHATE AMINOTRANSFERASE"/>
    <property type="match status" value="1"/>
</dbReference>
<reference evidence="11" key="1">
    <citation type="journal article" date="2024" name="Int. J. Syst. Evol. Microbiol.">
        <title>Polycladomyces zharkentensis sp. nov., a novel thermophilic cellulose- and starch-degrading member of the Bacillota from a geothermal aquifer in Kazakhstan.</title>
        <authorList>
            <person name="Mashzhan A."/>
            <person name="Kistaubayeva A."/>
            <person name="Javier-Lopez R."/>
            <person name="Bissenova U."/>
            <person name="Bissenbay A."/>
            <person name="Birkeland N.K."/>
        </authorList>
    </citation>
    <scope>NUCLEOTIDE SEQUENCE</scope>
    <source>
        <strain evidence="11">ZKZ2T</strain>
    </source>
</reference>
<dbReference type="CDD" id="cd00609">
    <property type="entry name" value="AAT_like"/>
    <property type="match status" value="1"/>
</dbReference>
<sequence length="372" mass="41267">MSRVRKRVHPPFTQLIKQLPATVPFVPPEALERQTGQPIRLRLGANESDFGVSPLAQEAMRQALEEVSWYGDSENDALRTALAHIHGVRKEEIVIGSGIDDLLELAVRTFVEPGVPVVTSLGSYPTFQFHVTGFGGQLHFVPYRDWKNDLDALVEKARKVNARLLYLANPDNPTGTWHSADDVARLIDALPPGCMLILDEAYIEFAPPSAHLPIQGDHPQVIRMRTFSKAYGMAGARIGYAIACEETISAFDKVRLHFGVNRIAQAGALASLQDPDFVRDVVKEVNTGKKEYEAMADELGWRAIPSATNFVAIDVDDAERARRIVDDLLKMGVFIRTPGVAPLNRLIRITVGKEEHRKQLSEALKIVADQVR</sequence>
<evidence type="ECO:0000259" key="10">
    <source>
        <dbReference type="Pfam" id="PF00155"/>
    </source>
</evidence>
<evidence type="ECO:0000256" key="3">
    <source>
        <dbReference type="ARBA" id="ARBA00012748"/>
    </source>
</evidence>
<dbReference type="InterPro" id="IPR015422">
    <property type="entry name" value="PyrdxlP-dep_Trfase_small"/>
</dbReference>
<dbReference type="InterPro" id="IPR001917">
    <property type="entry name" value="Aminotrans_II_pyridoxalP_BS"/>
</dbReference>
<keyword evidence="5" id="KW-0808">Transferase</keyword>
<accession>A0ABS2WM19</accession>
<dbReference type="Gene3D" id="3.90.1150.10">
    <property type="entry name" value="Aspartate Aminotransferase, domain 1"/>
    <property type="match status" value="1"/>
</dbReference>
<keyword evidence="6 9" id="KW-0663">Pyridoxal phosphate</keyword>
<dbReference type="EC" id="2.6.1.9" evidence="3"/>
<feature type="domain" description="Aminotransferase class I/classII large" evidence="10">
    <location>
        <begin position="41"/>
        <end position="364"/>
    </location>
</feature>
<evidence type="ECO:0000256" key="6">
    <source>
        <dbReference type="ARBA" id="ARBA00022898"/>
    </source>
</evidence>
<dbReference type="PROSITE" id="PS00599">
    <property type="entry name" value="AA_TRANSFER_CLASS_2"/>
    <property type="match status" value="1"/>
</dbReference>
<dbReference type="InterPro" id="IPR015424">
    <property type="entry name" value="PyrdxlP-dep_Trfase"/>
</dbReference>
<evidence type="ECO:0000256" key="2">
    <source>
        <dbReference type="ARBA" id="ARBA00005011"/>
    </source>
</evidence>